<dbReference type="InterPro" id="IPR005333">
    <property type="entry name" value="Transcription_factor_TCP"/>
</dbReference>
<dbReference type="PANTHER" id="PTHR31072">
    <property type="entry name" value="TRANSCRIPTION FACTOR TCP4-RELATED"/>
    <property type="match status" value="1"/>
</dbReference>
<evidence type="ECO:0000256" key="2">
    <source>
        <dbReference type="ARBA" id="ARBA00023015"/>
    </source>
</evidence>
<evidence type="ECO:0000256" key="4">
    <source>
        <dbReference type="ARBA" id="ARBA00023163"/>
    </source>
</evidence>
<evidence type="ECO:0000256" key="6">
    <source>
        <dbReference type="SAM" id="MobiDB-lite"/>
    </source>
</evidence>
<accession>A0A5P1ERD4</accession>
<keyword evidence="5" id="KW-0539">Nucleus</keyword>
<organism evidence="9 10">
    <name type="scientific">Asparagus officinalis</name>
    <name type="common">Garden asparagus</name>
    <dbReference type="NCBI Taxonomy" id="4686"/>
    <lineage>
        <taxon>Eukaryota</taxon>
        <taxon>Viridiplantae</taxon>
        <taxon>Streptophyta</taxon>
        <taxon>Embryophyta</taxon>
        <taxon>Tracheophyta</taxon>
        <taxon>Spermatophyta</taxon>
        <taxon>Magnoliopsida</taxon>
        <taxon>Liliopsida</taxon>
        <taxon>Asparagales</taxon>
        <taxon>Asparagaceae</taxon>
        <taxon>Asparagoideae</taxon>
        <taxon>Asparagus</taxon>
    </lineage>
</organism>
<dbReference type="PROSITE" id="PS51369">
    <property type="entry name" value="TCP"/>
    <property type="match status" value="1"/>
</dbReference>
<feature type="domain" description="R" evidence="8">
    <location>
        <begin position="209"/>
        <end position="226"/>
    </location>
</feature>
<feature type="compositionally biased region" description="Basic and acidic residues" evidence="6">
    <location>
        <begin position="186"/>
        <end position="231"/>
    </location>
</feature>
<keyword evidence="4" id="KW-0804">Transcription</keyword>
<dbReference type="Gramene" id="ONK67131">
    <property type="protein sequence ID" value="ONK67131"/>
    <property type="gene ID" value="A4U43_C06F16040"/>
</dbReference>
<dbReference type="Proteomes" id="UP000243459">
    <property type="component" value="Chromosome 6"/>
</dbReference>
<evidence type="ECO:0000256" key="3">
    <source>
        <dbReference type="ARBA" id="ARBA00023125"/>
    </source>
</evidence>
<evidence type="ECO:0000256" key="1">
    <source>
        <dbReference type="ARBA" id="ARBA00004123"/>
    </source>
</evidence>
<comment type="subcellular location">
    <subcellularLocation>
        <location evidence="1">Nucleus</location>
    </subcellularLocation>
</comment>
<dbReference type="PANTHER" id="PTHR31072:SF226">
    <property type="entry name" value="TRANSCRIPTION FACTOR TCP18"/>
    <property type="match status" value="1"/>
</dbReference>
<protein>
    <recommendedName>
        <fullName evidence="11">TCP domain-containing protein</fullName>
    </recommendedName>
</protein>
<dbReference type="OrthoDB" id="1896834at2759"/>
<dbReference type="PROSITE" id="PS51370">
    <property type="entry name" value="R"/>
    <property type="match status" value="1"/>
</dbReference>
<dbReference type="InterPro" id="IPR017887">
    <property type="entry name" value="TF_TCP_subgr"/>
</dbReference>
<evidence type="ECO:0000259" key="7">
    <source>
        <dbReference type="PROSITE" id="PS51369"/>
    </source>
</evidence>
<dbReference type="EMBL" id="CM007386">
    <property type="protein sequence ID" value="ONK67131.1"/>
    <property type="molecule type" value="Genomic_DNA"/>
</dbReference>
<name>A0A5P1ERD4_ASPOF</name>
<feature type="domain" description="TCP" evidence="7">
    <location>
        <begin position="105"/>
        <end position="163"/>
    </location>
</feature>
<reference evidence="10" key="1">
    <citation type="journal article" date="2017" name="Nat. Commun.">
        <title>The asparagus genome sheds light on the origin and evolution of a young Y chromosome.</title>
        <authorList>
            <person name="Harkess A."/>
            <person name="Zhou J."/>
            <person name="Xu C."/>
            <person name="Bowers J.E."/>
            <person name="Van der Hulst R."/>
            <person name="Ayyampalayam S."/>
            <person name="Mercati F."/>
            <person name="Riccardi P."/>
            <person name="McKain M.R."/>
            <person name="Kakrana A."/>
            <person name="Tang H."/>
            <person name="Ray J."/>
            <person name="Groenendijk J."/>
            <person name="Arikit S."/>
            <person name="Mathioni S.M."/>
            <person name="Nakano M."/>
            <person name="Shan H."/>
            <person name="Telgmann-Rauber A."/>
            <person name="Kanno A."/>
            <person name="Yue Z."/>
            <person name="Chen H."/>
            <person name="Li W."/>
            <person name="Chen Y."/>
            <person name="Xu X."/>
            <person name="Zhang Y."/>
            <person name="Luo S."/>
            <person name="Chen H."/>
            <person name="Gao J."/>
            <person name="Mao Z."/>
            <person name="Pires J.C."/>
            <person name="Luo M."/>
            <person name="Kudrna D."/>
            <person name="Wing R.A."/>
            <person name="Meyers B.C."/>
            <person name="Yi K."/>
            <person name="Kong H."/>
            <person name="Lavrijsen P."/>
            <person name="Sunseri F."/>
            <person name="Falavigna A."/>
            <person name="Ye Y."/>
            <person name="Leebens-Mack J.H."/>
            <person name="Chen G."/>
        </authorList>
    </citation>
    <scope>NUCLEOTIDE SEQUENCE [LARGE SCALE GENOMIC DNA]</scope>
    <source>
        <strain evidence="10">cv. DH0086</strain>
    </source>
</reference>
<keyword evidence="3" id="KW-0238">DNA-binding</keyword>
<evidence type="ECO:0000313" key="10">
    <source>
        <dbReference type="Proteomes" id="UP000243459"/>
    </source>
</evidence>
<feature type="region of interest" description="Disordered" evidence="6">
    <location>
        <begin position="66"/>
        <end position="110"/>
    </location>
</feature>
<dbReference type="AlphaFoldDB" id="A0A5P1ERD4"/>
<evidence type="ECO:0000259" key="8">
    <source>
        <dbReference type="PROSITE" id="PS51370"/>
    </source>
</evidence>
<sequence length="330" mass="37255">MLPYRDPSYLLLDTPFGLKNNDGFPALSSPQLKPPSPAHFLYYDENLMSHADLFTDNFTPLQLERDQEANTSKKTTETDTSTEPISRKKKGVQAAGEGGKQRSLRTDRHSKIHTAQGLRDRRMRLSLEVARKFFSLQDLLGFDKASATVDWLITHSRSAIEQHLIHLASATNVDAQDAPVIAYSGKKSDSTKKHPLKEKDVSSRSVLTRESRAEARARARERTREKKRMLVDVDNGDGGNFNSSEDLIYNSIEKDEWPAGEVPQTPDCLQMAMDGESDKLANGSYYQYSKDYSMVTKNEERVNFFNEQLNDGNFSGEFEVYSYNPARPAA</sequence>
<evidence type="ECO:0000256" key="5">
    <source>
        <dbReference type="ARBA" id="ARBA00023242"/>
    </source>
</evidence>
<proteinExistence type="predicted"/>
<feature type="region of interest" description="Disordered" evidence="6">
    <location>
        <begin position="184"/>
        <end position="244"/>
    </location>
</feature>
<gene>
    <name evidence="9" type="ORF">A4U43_C06F16040</name>
</gene>
<dbReference type="GO" id="GO:0043565">
    <property type="term" value="F:sequence-specific DNA binding"/>
    <property type="evidence" value="ECO:0007669"/>
    <property type="project" value="TreeGrafter"/>
</dbReference>
<dbReference type="GO" id="GO:2000032">
    <property type="term" value="P:regulation of secondary shoot formation"/>
    <property type="evidence" value="ECO:0007669"/>
    <property type="project" value="TreeGrafter"/>
</dbReference>
<dbReference type="OMA" id="SKICTAH"/>
<dbReference type="GO" id="GO:0003700">
    <property type="term" value="F:DNA-binding transcription factor activity"/>
    <property type="evidence" value="ECO:0007669"/>
    <property type="project" value="InterPro"/>
</dbReference>
<dbReference type="Pfam" id="PF03634">
    <property type="entry name" value="TCP"/>
    <property type="match status" value="1"/>
</dbReference>
<evidence type="ECO:0008006" key="11">
    <source>
        <dbReference type="Google" id="ProtNLM"/>
    </source>
</evidence>
<dbReference type="InterPro" id="IPR017888">
    <property type="entry name" value="CYC/TB1_R_domain"/>
</dbReference>
<dbReference type="GO" id="GO:0005634">
    <property type="term" value="C:nucleus"/>
    <property type="evidence" value="ECO:0007669"/>
    <property type="project" value="UniProtKB-SubCell"/>
</dbReference>
<keyword evidence="2" id="KW-0805">Transcription regulation</keyword>
<evidence type="ECO:0000313" key="9">
    <source>
        <dbReference type="EMBL" id="ONK67131.1"/>
    </source>
</evidence>
<keyword evidence="10" id="KW-1185">Reference proteome</keyword>